<dbReference type="PANTHER" id="PTHR36302:SF1">
    <property type="entry name" value="COPPER CHAPERONE PCU(A)C"/>
    <property type="match status" value="1"/>
</dbReference>
<dbReference type="Gene3D" id="2.60.40.1890">
    <property type="entry name" value="PCu(A)C copper chaperone"/>
    <property type="match status" value="1"/>
</dbReference>
<evidence type="ECO:0000313" key="2">
    <source>
        <dbReference type="Proteomes" id="UP000469011"/>
    </source>
</evidence>
<keyword evidence="2" id="KW-1185">Reference proteome</keyword>
<reference evidence="1 2" key="1">
    <citation type="submission" date="2020-01" db="EMBL/GenBank/DDBJ databases">
        <title>Jiella pacifica sp. nov.</title>
        <authorList>
            <person name="Xue Z."/>
            <person name="Zhu S."/>
            <person name="Chen J."/>
            <person name="Yang J."/>
        </authorList>
    </citation>
    <scope>NUCLEOTIDE SEQUENCE [LARGE SCALE GENOMIC DNA]</scope>
    <source>
        <strain evidence="1 2">40Bstr34</strain>
    </source>
</reference>
<dbReference type="RefSeq" id="WP_163466106.1">
    <property type="nucleotide sequence ID" value="NZ_JAAAMG010000034.1"/>
</dbReference>
<sequence length="191" mass="20197">MISIRSGGPRGRVHRTILGALPEITTVSKRLLQCLTVLFPGMAAALQAVPAQGAPAGSLQVEHADVVLPRKTGEPLEAYLVIWNSSSRYRSLVDVRSPVIAGLSVASGIGAHAALTSGPMEPLSIPPRSELLMKRSGLHMEIEATGSPLKPQGKIPLTLVFGDGESQMVTAEIRAPGEKLEDHHHAEARAD</sequence>
<comment type="caution">
    <text evidence="1">The sequence shown here is derived from an EMBL/GenBank/DDBJ whole genome shotgun (WGS) entry which is preliminary data.</text>
</comment>
<dbReference type="AlphaFoldDB" id="A0A6N9T8C3"/>
<accession>A0A6N9T8C3</accession>
<dbReference type="Pfam" id="PF04314">
    <property type="entry name" value="PCuAC"/>
    <property type="match status" value="1"/>
</dbReference>
<dbReference type="InterPro" id="IPR058248">
    <property type="entry name" value="Lxx211020-like"/>
</dbReference>
<evidence type="ECO:0000313" key="1">
    <source>
        <dbReference type="EMBL" id="NDW07653.1"/>
    </source>
</evidence>
<dbReference type="Proteomes" id="UP000469011">
    <property type="component" value="Unassembled WGS sequence"/>
</dbReference>
<dbReference type="EMBL" id="JAAAMG010000034">
    <property type="protein sequence ID" value="NDW07653.1"/>
    <property type="molecule type" value="Genomic_DNA"/>
</dbReference>
<gene>
    <name evidence="1" type="ORF">GTK09_24895</name>
</gene>
<name>A0A6N9T8C3_9HYPH</name>
<dbReference type="InterPro" id="IPR007410">
    <property type="entry name" value="LpqE-like"/>
</dbReference>
<dbReference type="SUPFAM" id="SSF110087">
    <property type="entry name" value="DR1885-like metal-binding protein"/>
    <property type="match status" value="1"/>
</dbReference>
<dbReference type="PANTHER" id="PTHR36302">
    <property type="entry name" value="BLR7088 PROTEIN"/>
    <property type="match status" value="1"/>
</dbReference>
<dbReference type="InterPro" id="IPR036182">
    <property type="entry name" value="PCuAC_sf"/>
</dbReference>
<protein>
    <submittedName>
        <fullName evidence="1">Copper chaperone PCu(A)C</fullName>
    </submittedName>
</protein>
<proteinExistence type="predicted"/>
<organism evidence="1 2">
    <name type="scientific">Jiella pacifica</name>
    <dbReference type="NCBI Taxonomy" id="2696469"/>
    <lineage>
        <taxon>Bacteria</taxon>
        <taxon>Pseudomonadati</taxon>
        <taxon>Pseudomonadota</taxon>
        <taxon>Alphaproteobacteria</taxon>
        <taxon>Hyphomicrobiales</taxon>
        <taxon>Aurantimonadaceae</taxon>
        <taxon>Jiella</taxon>
    </lineage>
</organism>